<reference evidence="6 7" key="1">
    <citation type="submission" date="2023-08" db="EMBL/GenBank/DDBJ databases">
        <title>Characterization of two Paracoccaceae strains isolated from Phycosphere and proposal of Xinfangfangia lacusdiani sp. nov.</title>
        <authorList>
            <person name="Deng Y."/>
            <person name="Zhang Y.Q."/>
        </authorList>
    </citation>
    <scope>NUCLEOTIDE SEQUENCE [LARGE SCALE GENOMIC DNA]</scope>
    <source>
        <strain evidence="6 7">CPCC 101601</strain>
    </source>
</reference>
<feature type="chain" id="PRO_5047021740" description="N-acetylmuramoyl-L-alanine amidase" evidence="4">
    <location>
        <begin position="18"/>
        <end position="407"/>
    </location>
</feature>
<dbReference type="EC" id="3.5.1.28" evidence="2"/>
<dbReference type="RefSeq" id="WP_306679077.1">
    <property type="nucleotide sequence ID" value="NZ_JAVDBT010000003.1"/>
</dbReference>
<dbReference type="PANTHER" id="PTHR30404:SF0">
    <property type="entry name" value="N-ACETYLMURAMOYL-L-ALANINE AMIDASE AMIC"/>
    <property type="match status" value="1"/>
</dbReference>
<dbReference type="Gene3D" id="3.40.630.40">
    <property type="entry name" value="Zn-dependent exopeptidases"/>
    <property type="match status" value="1"/>
</dbReference>
<feature type="signal peptide" evidence="4">
    <location>
        <begin position="1"/>
        <end position="17"/>
    </location>
</feature>
<sequence>MRAVLAALLVLIGLCSAAPKAAAQELSALARFDGGQSRISGDAAALSVELGISQPVPWRIRMLDGPPRLILDVREVDWRGVDALALPASVAEIRAGVFRPGWSRLVVELAGPMVVTSSAMTTGEAKGAAGAVIALNLTAASPEAFAAEATRPEPPEWATPKAAQLPMPDVQGQGPIVVVLDPGHGGIDPGAESGDQNEARLMLLFARELKEILLRDGGFQVVMTRDEDIFVPLETRISIARAAGADVFLSLHADALAEGEAQGATIYRLADDATDEAAQALAERHDRDDLLAGLDLSAQDDVVVTVLMDMARTETKPRIDRLSAQLVAAIQGAELRMHRHPEQEGGFSVLKSPDIPSVLIELGFLSSARDLKRLEDPEWRGKFAAALTQGLKAWAAEDQAIRALKGN</sequence>
<comment type="caution">
    <text evidence="6">The sequence shown here is derived from an EMBL/GenBank/DDBJ whole genome shotgun (WGS) entry which is preliminary data.</text>
</comment>
<name>A0ABU0VUH3_9RHOB</name>
<dbReference type="SMART" id="SM00646">
    <property type="entry name" value="Ami_3"/>
    <property type="match status" value="1"/>
</dbReference>
<evidence type="ECO:0000259" key="5">
    <source>
        <dbReference type="SMART" id="SM00646"/>
    </source>
</evidence>
<keyword evidence="3 6" id="KW-0378">Hydrolase</keyword>
<evidence type="ECO:0000313" key="7">
    <source>
        <dbReference type="Proteomes" id="UP001239680"/>
    </source>
</evidence>
<accession>A0ABU0VUH3</accession>
<evidence type="ECO:0000313" key="6">
    <source>
        <dbReference type="EMBL" id="MDQ2065382.1"/>
    </source>
</evidence>
<dbReference type="EMBL" id="JAVDBT010000003">
    <property type="protein sequence ID" value="MDQ2065382.1"/>
    <property type="molecule type" value="Genomic_DNA"/>
</dbReference>
<dbReference type="CDD" id="cd02696">
    <property type="entry name" value="MurNAc-LAA"/>
    <property type="match status" value="1"/>
</dbReference>
<evidence type="ECO:0000256" key="4">
    <source>
        <dbReference type="SAM" id="SignalP"/>
    </source>
</evidence>
<dbReference type="Pfam" id="PF01520">
    <property type="entry name" value="Amidase_3"/>
    <property type="match status" value="1"/>
</dbReference>
<dbReference type="InterPro" id="IPR050695">
    <property type="entry name" value="N-acetylmuramoyl_amidase_3"/>
</dbReference>
<dbReference type="Gene3D" id="2.60.40.3500">
    <property type="match status" value="1"/>
</dbReference>
<protein>
    <recommendedName>
        <fullName evidence="2">N-acetylmuramoyl-L-alanine amidase</fullName>
        <ecNumber evidence="2">3.5.1.28</ecNumber>
    </recommendedName>
</protein>
<comment type="catalytic activity">
    <reaction evidence="1">
        <text>Hydrolyzes the link between N-acetylmuramoyl residues and L-amino acid residues in certain cell-wall glycopeptides.</text>
        <dbReference type="EC" id="3.5.1.28"/>
    </reaction>
</comment>
<evidence type="ECO:0000256" key="3">
    <source>
        <dbReference type="ARBA" id="ARBA00022801"/>
    </source>
</evidence>
<dbReference type="SUPFAM" id="SSF53187">
    <property type="entry name" value="Zn-dependent exopeptidases"/>
    <property type="match status" value="1"/>
</dbReference>
<feature type="domain" description="MurNAc-LAA" evidence="5">
    <location>
        <begin position="237"/>
        <end position="392"/>
    </location>
</feature>
<keyword evidence="4" id="KW-0732">Signal</keyword>
<dbReference type="GO" id="GO:0008745">
    <property type="term" value="F:N-acetylmuramoyl-L-alanine amidase activity"/>
    <property type="evidence" value="ECO:0007669"/>
    <property type="project" value="UniProtKB-EC"/>
</dbReference>
<gene>
    <name evidence="6" type="ORF">Q9295_03275</name>
</gene>
<keyword evidence="7" id="KW-1185">Reference proteome</keyword>
<evidence type="ECO:0000256" key="2">
    <source>
        <dbReference type="ARBA" id="ARBA00011901"/>
    </source>
</evidence>
<organism evidence="6 7">
    <name type="scientific">Pseudogemmobacter lacusdianii</name>
    <dbReference type="NCBI Taxonomy" id="3069608"/>
    <lineage>
        <taxon>Bacteria</taxon>
        <taxon>Pseudomonadati</taxon>
        <taxon>Pseudomonadota</taxon>
        <taxon>Alphaproteobacteria</taxon>
        <taxon>Rhodobacterales</taxon>
        <taxon>Paracoccaceae</taxon>
        <taxon>Pseudogemmobacter</taxon>
    </lineage>
</organism>
<evidence type="ECO:0000256" key="1">
    <source>
        <dbReference type="ARBA" id="ARBA00001561"/>
    </source>
</evidence>
<dbReference type="Proteomes" id="UP001239680">
    <property type="component" value="Unassembled WGS sequence"/>
</dbReference>
<dbReference type="PANTHER" id="PTHR30404">
    <property type="entry name" value="N-ACETYLMURAMOYL-L-ALANINE AMIDASE"/>
    <property type="match status" value="1"/>
</dbReference>
<proteinExistence type="predicted"/>
<dbReference type="InterPro" id="IPR002508">
    <property type="entry name" value="MurNAc-LAA_cat"/>
</dbReference>